<comment type="similarity">
    <text evidence="1 4">Belongs to the eukaryotic ribosomal protein eS26 family.</text>
</comment>
<protein>
    <recommendedName>
        <fullName evidence="4">40S ribosomal protein S26</fullName>
    </recommendedName>
</protein>
<dbReference type="Gene3D" id="3.30.1740.20">
    <property type="entry name" value="Ribosomal protein S26e"/>
    <property type="match status" value="1"/>
</dbReference>
<dbReference type="EMBL" id="CAJHUB010000761">
    <property type="protein sequence ID" value="CAD7686131.1"/>
    <property type="molecule type" value="Genomic_DNA"/>
</dbReference>
<proteinExistence type="inferred from homology"/>
<feature type="region of interest" description="Disordered" evidence="5">
    <location>
        <begin position="97"/>
        <end position="118"/>
    </location>
</feature>
<keyword evidence="3 4" id="KW-0687">Ribonucleoprotein</keyword>
<name>A0A811ZBL4_NYCPR</name>
<dbReference type="InterPro" id="IPR038551">
    <property type="entry name" value="Ribosomal_eS26_sf"/>
</dbReference>
<organism evidence="6 7">
    <name type="scientific">Nyctereutes procyonoides</name>
    <name type="common">Raccoon dog</name>
    <name type="synonym">Canis procyonoides</name>
    <dbReference type="NCBI Taxonomy" id="34880"/>
    <lineage>
        <taxon>Eukaryota</taxon>
        <taxon>Metazoa</taxon>
        <taxon>Chordata</taxon>
        <taxon>Craniata</taxon>
        <taxon>Vertebrata</taxon>
        <taxon>Euteleostomi</taxon>
        <taxon>Mammalia</taxon>
        <taxon>Eutheria</taxon>
        <taxon>Laurasiatheria</taxon>
        <taxon>Carnivora</taxon>
        <taxon>Caniformia</taxon>
        <taxon>Canidae</taxon>
        <taxon>Nyctereutes</taxon>
    </lineage>
</organism>
<dbReference type="GO" id="GO:0003735">
    <property type="term" value="F:structural constituent of ribosome"/>
    <property type="evidence" value="ECO:0007669"/>
    <property type="project" value="InterPro"/>
</dbReference>
<dbReference type="GO" id="GO:0006412">
    <property type="term" value="P:translation"/>
    <property type="evidence" value="ECO:0007669"/>
    <property type="project" value="InterPro"/>
</dbReference>
<keyword evidence="2 4" id="KW-0689">Ribosomal protein</keyword>
<evidence type="ECO:0000256" key="1">
    <source>
        <dbReference type="ARBA" id="ARBA00008596"/>
    </source>
</evidence>
<dbReference type="Proteomes" id="UP000645828">
    <property type="component" value="Unassembled WGS sequence"/>
</dbReference>
<evidence type="ECO:0000256" key="4">
    <source>
        <dbReference type="RuleBase" id="RU363128"/>
    </source>
</evidence>
<dbReference type="GO" id="GO:0022627">
    <property type="term" value="C:cytosolic small ribosomal subunit"/>
    <property type="evidence" value="ECO:0007669"/>
    <property type="project" value="TreeGrafter"/>
</dbReference>
<evidence type="ECO:0000313" key="7">
    <source>
        <dbReference type="Proteomes" id="UP000645828"/>
    </source>
</evidence>
<gene>
    <name evidence="6" type="ORF">NYPRO_LOCUS18924</name>
</gene>
<evidence type="ECO:0000256" key="3">
    <source>
        <dbReference type="ARBA" id="ARBA00023274"/>
    </source>
</evidence>
<dbReference type="InterPro" id="IPR000892">
    <property type="entry name" value="Ribosomal_eS26"/>
</dbReference>
<keyword evidence="7" id="KW-1185">Reference proteome</keyword>
<comment type="caution">
    <text evidence="6">The sequence shown here is derived from an EMBL/GenBank/DDBJ whole genome shotgun (WGS) entry which is preliminary data.</text>
</comment>
<dbReference type="GO" id="GO:0003729">
    <property type="term" value="F:mRNA binding"/>
    <property type="evidence" value="ECO:0007669"/>
    <property type="project" value="TreeGrafter"/>
</dbReference>
<sequence length="118" mass="12898">MDAILRGCIEEEEKELTRGINVGMGKLCHRGPCHRQPICYTCCTHCRPKDKAMKKAIIQSIVVGTAIGGISEESVFDTCVLPELYVKLHYCVSCATHSKDQKPGASPPPHPHPALNTT</sequence>
<dbReference type="PANTHER" id="PTHR12538:SF7">
    <property type="entry name" value="SMALL RIBOSOMAL SUBUNIT PROTEIN ES26-RELATED"/>
    <property type="match status" value="1"/>
</dbReference>
<dbReference type="Pfam" id="PF01283">
    <property type="entry name" value="Ribosomal_S26e"/>
    <property type="match status" value="1"/>
</dbReference>
<reference evidence="6" key="1">
    <citation type="submission" date="2020-12" db="EMBL/GenBank/DDBJ databases">
        <authorList>
            <consortium name="Molecular Ecology Group"/>
        </authorList>
    </citation>
    <scope>NUCLEOTIDE SEQUENCE</scope>
    <source>
        <strain evidence="6">TBG_1078</strain>
    </source>
</reference>
<accession>A0A811ZBL4</accession>
<dbReference type="PANTHER" id="PTHR12538">
    <property type="entry name" value="40S RIBOSOMAL PROTEIN S26"/>
    <property type="match status" value="1"/>
</dbReference>
<evidence type="ECO:0000256" key="2">
    <source>
        <dbReference type="ARBA" id="ARBA00022980"/>
    </source>
</evidence>
<evidence type="ECO:0000313" key="6">
    <source>
        <dbReference type="EMBL" id="CAD7686131.1"/>
    </source>
</evidence>
<evidence type="ECO:0000256" key="5">
    <source>
        <dbReference type="SAM" id="MobiDB-lite"/>
    </source>
</evidence>
<dbReference type="AlphaFoldDB" id="A0A811ZBL4"/>